<proteinExistence type="predicted"/>
<name>A0ABT6G806_9PROT</name>
<evidence type="ECO:0000313" key="5">
    <source>
        <dbReference type="Proteomes" id="UP001529180"/>
    </source>
</evidence>
<evidence type="ECO:0000259" key="3">
    <source>
        <dbReference type="PROSITE" id="PS50110"/>
    </source>
</evidence>
<dbReference type="InterPro" id="IPR011006">
    <property type="entry name" value="CheY-like_superfamily"/>
</dbReference>
<dbReference type="Pfam" id="PF00072">
    <property type="entry name" value="Response_reg"/>
    <property type="match status" value="1"/>
</dbReference>
<protein>
    <submittedName>
        <fullName evidence="4">Response regulator</fullName>
    </submittedName>
</protein>
<keyword evidence="5" id="KW-1185">Reference proteome</keyword>
<dbReference type="RefSeq" id="WP_220151767.1">
    <property type="nucleotide sequence ID" value="NZ_JARSBO010000001.1"/>
</dbReference>
<evidence type="ECO:0000256" key="2">
    <source>
        <dbReference type="PROSITE-ProRule" id="PRU00169"/>
    </source>
</evidence>
<dbReference type="InterPro" id="IPR001789">
    <property type="entry name" value="Sig_transdc_resp-reg_receiver"/>
</dbReference>
<organism evidence="4 5">
    <name type="scientific">Thalassospira aquimaris</name>
    <dbReference type="NCBI Taxonomy" id="3037796"/>
    <lineage>
        <taxon>Bacteria</taxon>
        <taxon>Pseudomonadati</taxon>
        <taxon>Pseudomonadota</taxon>
        <taxon>Alphaproteobacteria</taxon>
        <taxon>Rhodospirillales</taxon>
        <taxon>Thalassospiraceae</taxon>
        <taxon>Thalassospira</taxon>
    </lineage>
</organism>
<dbReference type="SMART" id="SM00448">
    <property type="entry name" value="REC"/>
    <property type="match status" value="1"/>
</dbReference>
<gene>
    <name evidence="4" type="ORF">P7680_02765</name>
</gene>
<dbReference type="SUPFAM" id="SSF52172">
    <property type="entry name" value="CheY-like"/>
    <property type="match status" value="1"/>
</dbReference>
<dbReference type="PANTHER" id="PTHR44591">
    <property type="entry name" value="STRESS RESPONSE REGULATOR PROTEIN 1"/>
    <property type="match status" value="1"/>
</dbReference>
<evidence type="ECO:0000256" key="1">
    <source>
        <dbReference type="ARBA" id="ARBA00022553"/>
    </source>
</evidence>
<dbReference type="Proteomes" id="UP001529180">
    <property type="component" value="Unassembled WGS sequence"/>
</dbReference>
<keyword evidence="1 2" id="KW-0597">Phosphoprotein</keyword>
<comment type="caution">
    <text evidence="4">The sequence shown here is derived from an EMBL/GenBank/DDBJ whole genome shotgun (WGS) entry which is preliminary data.</text>
</comment>
<feature type="domain" description="Response regulatory" evidence="3">
    <location>
        <begin position="6"/>
        <end position="120"/>
    </location>
</feature>
<feature type="modified residue" description="4-aspartylphosphate" evidence="2">
    <location>
        <position position="55"/>
    </location>
</feature>
<dbReference type="InterPro" id="IPR050595">
    <property type="entry name" value="Bact_response_regulator"/>
</dbReference>
<dbReference type="PROSITE" id="PS50110">
    <property type="entry name" value="RESPONSE_REGULATORY"/>
    <property type="match status" value="1"/>
</dbReference>
<reference evidence="4 5" key="1">
    <citation type="submission" date="2023-03" db="EMBL/GenBank/DDBJ databases">
        <title>Strain FZY0004 represents a novel species in the genus Thalassospira isolated from seawater.</title>
        <authorList>
            <person name="Fu Z.-Y."/>
        </authorList>
    </citation>
    <scope>NUCLEOTIDE SEQUENCE [LARGE SCALE GENOMIC DNA]</scope>
    <source>
        <strain evidence="4 5">FZY0004</strain>
    </source>
</reference>
<accession>A0ABT6G806</accession>
<sequence>MKKLPMVSIIDDDESVRSATASLLRSLGYNVRTFSEARSFLDHPERDDTTCIITDIQMPSMTGLELQQVLLAEHSQIPMIFVTGFPNEQSEKVVRRNGAKGFFAKPFQAQELIDCLEDILSRSD</sequence>
<dbReference type="PANTHER" id="PTHR44591:SF25">
    <property type="entry name" value="CHEMOTAXIS TWO-COMPONENT RESPONSE REGULATOR"/>
    <property type="match status" value="1"/>
</dbReference>
<evidence type="ECO:0000313" key="4">
    <source>
        <dbReference type="EMBL" id="MDG4717899.1"/>
    </source>
</evidence>
<dbReference type="Gene3D" id="3.40.50.2300">
    <property type="match status" value="1"/>
</dbReference>
<dbReference type="EMBL" id="JARSBO010000001">
    <property type="protein sequence ID" value="MDG4717899.1"/>
    <property type="molecule type" value="Genomic_DNA"/>
</dbReference>